<feature type="domain" description="Acyltransferase 3" evidence="8">
    <location>
        <begin position="2"/>
        <end position="324"/>
    </location>
</feature>
<feature type="transmembrane region" description="Helical" evidence="7">
    <location>
        <begin position="305"/>
        <end position="327"/>
    </location>
</feature>
<proteinExistence type="inferred from homology"/>
<feature type="transmembrane region" description="Helical" evidence="7">
    <location>
        <begin position="48"/>
        <end position="65"/>
    </location>
</feature>
<gene>
    <name evidence="9" type="primary">wecH_2</name>
    <name evidence="9" type="ORF">VHP8226_03018</name>
</gene>
<evidence type="ECO:0000313" key="9">
    <source>
        <dbReference type="EMBL" id="CAH0529036.1"/>
    </source>
</evidence>
<feature type="transmembrane region" description="Helical" evidence="7">
    <location>
        <begin position="247"/>
        <end position="264"/>
    </location>
</feature>
<feature type="transmembrane region" description="Helical" evidence="7">
    <location>
        <begin position="156"/>
        <end position="180"/>
    </location>
</feature>
<dbReference type="PANTHER" id="PTHR40074:SF2">
    <property type="entry name" value="O-ACETYLTRANSFERASE WECH"/>
    <property type="match status" value="1"/>
</dbReference>
<dbReference type="GO" id="GO:0016746">
    <property type="term" value="F:acyltransferase activity"/>
    <property type="evidence" value="ECO:0007669"/>
    <property type="project" value="UniProtKB-KW"/>
</dbReference>
<evidence type="ECO:0000259" key="8">
    <source>
        <dbReference type="Pfam" id="PF01757"/>
    </source>
</evidence>
<dbReference type="Pfam" id="PF01757">
    <property type="entry name" value="Acyl_transf_3"/>
    <property type="match status" value="1"/>
</dbReference>
<dbReference type="EMBL" id="CAKLCM010000003">
    <property type="protein sequence ID" value="CAH0529036.1"/>
    <property type="molecule type" value="Genomic_DNA"/>
</dbReference>
<keyword evidence="6 7" id="KW-0472">Membrane</keyword>
<organism evidence="9 10">
    <name type="scientific">Vibrio hippocampi</name>
    <dbReference type="NCBI Taxonomy" id="654686"/>
    <lineage>
        <taxon>Bacteria</taxon>
        <taxon>Pseudomonadati</taxon>
        <taxon>Pseudomonadota</taxon>
        <taxon>Gammaproteobacteria</taxon>
        <taxon>Vibrionales</taxon>
        <taxon>Vibrionaceae</taxon>
        <taxon>Vibrio</taxon>
    </lineage>
</organism>
<comment type="similarity">
    <text evidence="2">Belongs to the acyltransferase 3 family.</text>
</comment>
<name>A0ABN8DJK0_9VIBR</name>
<feature type="transmembrane region" description="Helical" evidence="7">
    <location>
        <begin position="125"/>
        <end position="144"/>
    </location>
</feature>
<keyword evidence="3" id="KW-1003">Cell membrane</keyword>
<evidence type="ECO:0000256" key="1">
    <source>
        <dbReference type="ARBA" id="ARBA00004651"/>
    </source>
</evidence>
<protein>
    <submittedName>
        <fullName evidence="9">O-acetyltransferase WecH</fullName>
        <ecNumber evidence="9">2.3.1.-</ecNumber>
    </submittedName>
</protein>
<keyword evidence="9" id="KW-0808">Transferase</keyword>
<evidence type="ECO:0000256" key="7">
    <source>
        <dbReference type="SAM" id="Phobius"/>
    </source>
</evidence>
<comment type="caution">
    <text evidence="9">The sequence shown here is derived from an EMBL/GenBank/DDBJ whole genome shotgun (WGS) entry which is preliminary data.</text>
</comment>
<accession>A0ABN8DJK0</accession>
<evidence type="ECO:0000313" key="10">
    <source>
        <dbReference type="Proteomes" id="UP000838160"/>
    </source>
</evidence>
<dbReference type="EC" id="2.3.1.-" evidence="9"/>
<feature type="transmembrane region" description="Helical" evidence="7">
    <location>
        <begin position="186"/>
        <end position="207"/>
    </location>
</feature>
<evidence type="ECO:0000256" key="5">
    <source>
        <dbReference type="ARBA" id="ARBA00022989"/>
    </source>
</evidence>
<keyword evidence="10" id="KW-1185">Reference proteome</keyword>
<evidence type="ECO:0000256" key="2">
    <source>
        <dbReference type="ARBA" id="ARBA00007400"/>
    </source>
</evidence>
<dbReference type="Proteomes" id="UP000838160">
    <property type="component" value="Unassembled WGS sequence"/>
</dbReference>
<feature type="transmembrane region" description="Helical" evidence="7">
    <location>
        <begin position="219"/>
        <end position="241"/>
    </location>
</feature>
<evidence type="ECO:0000256" key="4">
    <source>
        <dbReference type="ARBA" id="ARBA00022692"/>
    </source>
</evidence>
<dbReference type="PANTHER" id="PTHR40074">
    <property type="entry name" value="O-ACETYLTRANSFERASE WECH"/>
    <property type="match status" value="1"/>
</dbReference>
<reference evidence="9" key="1">
    <citation type="submission" date="2021-12" db="EMBL/GenBank/DDBJ databases">
        <authorList>
            <person name="Rodrigo-Torres L."/>
            <person name="Arahal R. D."/>
            <person name="Lucena T."/>
        </authorList>
    </citation>
    <scope>NUCLEOTIDE SEQUENCE</scope>
    <source>
        <strain evidence="9">CECT 8226</strain>
    </source>
</reference>
<evidence type="ECO:0000256" key="6">
    <source>
        <dbReference type="ARBA" id="ARBA00023136"/>
    </source>
</evidence>
<keyword evidence="9" id="KW-0012">Acyltransferase</keyword>
<dbReference type="InterPro" id="IPR002656">
    <property type="entry name" value="Acyl_transf_3_dom"/>
</dbReference>
<feature type="transmembrane region" description="Helical" evidence="7">
    <location>
        <begin position="86"/>
        <end position="105"/>
    </location>
</feature>
<keyword evidence="4 7" id="KW-0812">Transmembrane</keyword>
<feature type="transmembrane region" description="Helical" evidence="7">
    <location>
        <begin position="276"/>
        <end position="299"/>
    </location>
</feature>
<comment type="subcellular location">
    <subcellularLocation>
        <location evidence="1">Cell membrane</location>
        <topology evidence="1">Multi-pass membrane protein</topology>
    </subcellularLocation>
</comment>
<evidence type="ECO:0000256" key="3">
    <source>
        <dbReference type="ARBA" id="ARBA00022475"/>
    </source>
</evidence>
<dbReference type="RefSeq" id="WP_237485872.1">
    <property type="nucleotide sequence ID" value="NZ_CAKLCM010000003.1"/>
</dbReference>
<sequence length="337" mass="38875">MWINNLKVFAAFAVIMLHVAAGFVTGLDVSNPEVSVHNWWAGNIFESTTRWCVPLFIMISGYFLLNKDESPSTFFKKRLSRVLIPLLFWSLFFSVWTILKYHVVYDDVASAPKALVKAWILGKPYVHLWYLFMIPFLYLITPILRTLFNNLSRHELFVFILFNFALTILNSLATSVFSYLDMNAKLSLFTNNFLMYIGYYCLGGYIAKYDVKVNSILSTIVLITAWSLAIFGKYFLVTGYFHSNNSISTILSSVALFFLIQTFCDRDFKFSSFAKLSFGIYLVHPIFLDILSFAGRSWLLDRMDIYIYIPLASVMVFLLSYAVALSFSKSRYLSRCI</sequence>
<keyword evidence="5 7" id="KW-1133">Transmembrane helix</keyword>